<dbReference type="Proteomes" id="UP000619260">
    <property type="component" value="Unassembled WGS sequence"/>
</dbReference>
<protein>
    <submittedName>
        <fullName evidence="1">Uncharacterized protein</fullName>
    </submittedName>
</protein>
<keyword evidence="2" id="KW-1185">Reference proteome</keyword>
<name>A0A8J4DNW9_9ACTN</name>
<evidence type="ECO:0000313" key="2">
    <source>
        <dbReference type="Proteomes" id="UP000619260"/>
    </source>
</evidence>
<organism evidence="1 2">
    <name type="scientific">Virgisporangium aliadipatigenens</name>
    <dbReference type="NCBI Taxonomy" id="741659"/>
    <lineage>
        <taxon>Bacteria</taxon>
        <taxon>Bacillati</taxon>
        <taxon>Actinomycetota</taxon>
        <taxon>Actinomycetes</taxon>
        <taxon>Micromonosporales</taxon>
        <taxon>Micromonosporaceae</taxon>
        <taxon>Virgisporangium</taxon>
    </lineage>
</organism>
<reference evidence="1" key="1">
    <citation type="submission" date="2021-01" db="EMBL/GenBank/DDBJ databases">
        <title>Whole genome shotgun sequence of Virgisporangium aliadipatigenens NBRC 105644.</title>
        <authorList>
            <person name="Komaki H."/>
            <person name="Tamura T."/>
        </authorList>
    </citation>
    <scope>NUCLEOTIDE SEQUENCE</scope>
    <source>
        <strain evidence="1">NBRC 105644</strain>
    </source>
</reference>
<evidence type="ECO:0000313" key="1">
    <source>
        <dbReference type="EMBL" id="GIJ43917.1"/>
    </source>
</evidence>
<gene>
    <name evidence="1" type="ORF">Val02_08030</name>
</gene>
<dbReference type="RefSeq" id="WP_203897442.1">
    <property type="nucleotide sequence ID" value="NZ_BOPF01000002.1"/>
</dbReference>
<sequence>MTTSWRHLPPAARAVAAAADEAVAAASTQDTELYGNAVSTLATTDQTGLAMGSATRLILEERHPDGLDSGDIQRILTDCVRGAASWRPDVDPHVLLLLLAGALGLHDPDEQGALDPAALAEHGPLLVAFLLDGRPFAPYLAAALDEVRRAELHD</sequence>
<dbReference type="AlphaFoldDB" id="A0A8J4DNW9"/>
<dbReference type="EMBL" id="BOPF01000002">
    <property type="protein sequence ID" value="GIJ43917.1"/>
    <property type="molecule type" value="Genomic_DNA"/>
</dbReference>
<accession>A0A8J4DNW9</accession>
<comment type="caution">
    <text evidence="1">The sequence shown here is derived from an EMBL/GenBank/DDBJ whole genome shotgun (WGS) entry which is preliminary data.</text>
</comment>
<proteinExistence type="predicted"/>